<accession>A0AAV6VXC3</accession>
<name>A0AAV6VXC3_9ARAC</name>
<reference evidence="2 3" key="1">
    <citation type="journal article" date="2022" name="Nat. Ecol. Evol.">
        <title>A masculinizing supergene underlies an exaggerated male reproductive morph in a spider.</title>
        <authorList>
            <person name="Hendrickx F."/>
            <person name="De Corte Z."/>
            <person name="Sonet G."/>
            <person name="Van Belleghem S.M."/>
            <person name="Kostlbacher S."/>
            <person name="Vangestel C."/>
        </authorList>
    </citation>
    <scope>NUCLEOTIDE SEQUENCE [LARGE SCALE GENOMIC DNA]</scope>
    <source>
        <strain evidence="2">W744_W776</strain>
    </source>
</reference>
<dbReference type="Proteomes" id="UP000827092">
    <property type="component" value="Unassembled WGS sequence"/>
</dbReference>
<protein>
    <submittedName>
        <fullName evidence="2">Uncharacterized protein</fullName>
    </submittedName>
</protein>
<sequence length="93" mass="10427">MPFSAKCLREIPKLFLCPLFSSRSSESERNRDVTPNKSLLIGLRAVNHPPRGRNLLDIDNRGAARRNLACRTFADPNAGSRGHKKKLPLCQMV</sequence>
<organism evidence="2 3">
    <name type="scientific">Oedothorax gibbosus</name>
    <dbReference type="NCBI Taxonomy" id="931172"/>
    <lineage>
        <taxon>Eukaryota</taxon>
        <taxon>Metazoa</taxon>
        <taxon>Ecdysozoa</taxon>
        <taxon>Arthropoda</taxon>
        <taxon>Chelicerata</taxon>
        <taxon>Arachnida</taxon>
        <taxon>Araneae</taxon>
        <taxon>Araneomorphae</taxon>
        <taxon>Entelegynae</taxon>
        <taxon>Araneoidea</taxon>
        <taxon>Linyphiidae</taxon>
        <taxon>Erigoninae</taxon>
        <taxon>Oedothorax</taxon>
    </lineage>
</organism>
<evidence type="ECO:0000256" key="1">
    <source>
        <dbReference type="SAM" id="MobiDB-lite"/>
    </source>
</evidence>
<comment type="caution">
    <text evidence="2">The sequence shown here is derived from an EMBL/GenBank/DDBJ whole genome shotgun (WGS) entry which is preliminary data.</text>
</comment>
<gene>
    <name evidence="2" type="ORF">JTE90_016782</name>
</gene>
<dbReference type="AlphaFoldDB" id="A0AAV6VXC3"/>
<feature type="region of interest" description="Disordered" evidence="1">
    <location>
        <begin position="74"/>
        <end position="93"/>
    </location>
</feature>
<keyword evidence="3" id="KW-1185">Reference proteome</keyword>
<evidence type="ECO:0000313" key="3">
    <source>
        <dbReference type="Proteomes" id="UP000827092"/>
    </source>
</evidence>
<dbReference type="EMBL" id="JAFNEN010000006">
    <property type="protein sequence ID" value="KAG8201300.1"/>
    <property type="molecule type" value="Genomic_DNA"/>
</dbReference>
<proteinExistence type="predicted"/>
<evidence type="ECO:0000313" key="2">
    <source>
        <dbReference type="EMBL" id="KAG8201300.1"/>
    </source>
</evidence>